<reference evidence="2" key="1">
    <citation type="submission" date="2021-09" db="EMBL/GenBank/DDBJ databases">
        <title>The genome of Mauremys mutica provides insights into the evolution of semi-aquatic lifestyle.</title>
        <authorList>
            <person name="Gong S."/>
            <person name="Gao Y."/>
        </authorList>
    </citation>
    <scope>NUCLEOTIDE SEQUENCE</scope>
    <source>
        <strain evidence="2">MM-2020</strain>
        <tissue evidence="2">Muscle</tissue>
    </source>
</reference>
<name>A0A9D3XPU3_9SAUR</name>
<gene>
    <name evidence="2" type="ORF">KIL84_018173</name>
</gene>
<dbReference type="AlphaFoldDB" id="A0A9D3XPU3"/>
<feature type="compositionally biased region" description="Basic and acidic residues" evidence="1">
    <location>
        <begin position="175"/>
        <end position="184"/>
    </location>
</feature>
<feature type="region of interest" description="Disordered" evidence="1">
    <location>
        <begin position="34"/>
        <end position="65"/>
    </location>
</feature>
<dbReference type="Proteomes" id="UP000827986">
    <property type="component" value="Unassembled WGS sequence"/>
</dbReference>
<dbReference type="EMBL" id="JAHDVG010000463">
    <property type="protein sequence ID" value="KAH1185424.1"/>
    <property type="molecule type" value="Genomic_DNA"/>
</dbReference>
<sequence>MAHVWDPRAARWLRIPNSHAGRYRIPGPSLLLTQVSAGGSPAPGQPAQLSRTAPHPASCKPQPGCTGSRGPCAAQTCWRDPPVSSGPGPGTRSRGRWDRFPSQCSQVCATLLQGGRKSIPCHRWALARGLALACVAVAARKGSLRAQFPLQDRSEPLRTSTRRSELSGALCWQRGREETGERVGSRAKAGSSPGSQPGAEQTGPCCGPQALGWRMGLGSLPHLPAAGCCGPGEGGNTRNCLGVSNQHGSSAVPSPGSWLQAAVKGRWRCPWVARP</sequence>
<accession>A0A9D3XPU3</accession>
<protein>
    <submittedName>
        <fullName evidence="2">Uncharacterized protein</fullName>
    </submittedName>
</protein>
<organism evidence="2 3">
    <name type="scientific">Mauremys mutica</name>
    <name type="common">yellowpond turtle</name>
    <dbReference type="NCBI Taxonomy" id="74926"/>
    <lineage>
        <taxon>Eukaryota</taxon>
        <taxon>Metazoa</taxon>
        <taxon>Chordata</taxon>
        <taxon>Craniata</taxon>
        <taxon>Vertebrata</taxon>
        <taxon>Euteleostomi</taxon>
        <taxon>Archelosauria</taxon>
        <taxon>Testudinata</taxon>
        <taxon>Testudines</taxon>
        <taxon>Cryptodira</taxon>
        <taxon>Durocryptodira</taxon>
        <taxon>Testudinoidea</taxon>
        <taxon>Geoemydidae</taxon>
        <taxon>Geoemydinae</taxon>
        <taxon>Mauremys</taxon>
    </lineage>
</organism>
<evidence type="ECO:0000256" key="1">
    <source>
        <dbReference type="SAM" id="MobiDB-lite"/>
    </source>
</evidence>
<proteinExistence type="predicted"/>
<evidence type="ECO:0000313" key="3">
    <source>
        <dbReference type="Proteomes" id="UP000827986"/>
    </source>
</evidence>
<keyword evidence="3" id="KW-1185">Reference proteome</keyword>
<evidence type="ECO:0000313" key="2">
    <source>
        <dbReference type="EMBL" id="KAH1185424.1"/>
    </source>
</evidence>
<feature type="region of interest" description="Disordered" evidence="1">
    <location>
        <begin position="175"/>
        <end position="203"/>
    </location>
</feature>
<comment type="caution">
    <text evidence="2">The sequence shown here is derived from an EMBL/GenBank/DDBJ whole genome shotgun (WGS) entry which is preliminary data.</text>
</comment>